<evidence type="ECO:0000313" key="2">
    <source>
        <dbReference type="EMBL" id="KAK0504164.1"/>
    </source>
</evidence>
<keyword evidence="1" id="KW-0175">Coiled coil</keyword>
<reference evidence="2" key="1">
    <citation type="submission" date="2023-06" db="EMBL/GenBank/DDBJ databases">
        <authorList>
            <consortium name="Lawrence Berkeley National Laboratory"/>
            <person name="Ahrendt S."/>
            <person name="Sahu N."/>
            <person name="Indic B."/>
            <person name="Wong-Bajracharya J."/>
            <person name="Merenyi Z."/>
            <person name="Ke H.-M."/>
            <person name="Monk M."/>
            <person name="Kocsube S."/>
            <person name="Drula E."/>
            <person name="Lipzen A."/>
            <person name="Balint B."/>
            <person name="Henrissat B."/>
            <person name="Andreopoulos B."/>
            <person name="Martin F.M."/>
            <person name="Harder C.B."/>
            <person name="Rigling D."/>
            <person name="Ford K.L."/>
            <person name="Foster G.D."/>
            <person name="Pangilinan J."/>
            <person name="Papanicolaou A."/>
            <person name="Barry K."/>
            <person name="LaButti K."/>
            <person name="Viragh M."/>
            <person name="Koriabine M."/>
            <person name="Yan M."/>
            <person name="Riley R."/>
            <person name="Champramary S."/>
            <person name="Plett K.L."/>
            <person name="Tsai I.J."/>
            <person name="Slot J."/>
            <person name="Sipos G."/>
            <person name="Plett J."/>
            <person name="Nagy L.G."/>
            <person name="Grigoriev I.V."/>
        </authorList>
    </citation>
    <scope>NUCLEOTIDE SEQUENCE</scope>
    <source>
        <strain evidence="2">HWK02</strain>
    </source>
</reference>
<dbReference type="EMBL" id="JAUEPU010000003">
    <property type="protein sequence ID" value="KAK0504164.1"/>
    <property type="molecule type" value="Genomic_DNA"/>
</dbReference>
<organism evidence="2 3">
    <name type="scientific">Armillaria luteobubalina</name>
    <dbReference type="NCBI Taxonomy" id="153913"/>
    <lineage>
        <taxon>Eukaryota</taxon>
        <taxon>Fungi</taxon>
        <taxon>Dikarya</taxon>
        <taxon>Basidiomycota</taxon>
        <taxon>Agaricomycotina</taxon>
        <taxon>Agaricomycetes</taxon>
        <taxon>Agaricomycetidae</taxon>
        <taxon>Agaricales</taxon>
        <taxon>Marasmiineae</taxon>
        <taxon>Physalacriaceae</taxon>
        <taxon>Armillaria</taxon>
    </lineage>
</organism>
<name>A0AA39UZ57_9AGAR</name>
<dbReference type="Proteomes" id="UP001175228">
    <property type="component" value="Unassembled WGS sequence"/>
</dbReference>
<dbReference type="AlphaFoldDB" id="A0AA39UZ57"/>
<evidence type="ECO:0000313" key="3">
    <source>
        <dbReference type="Proteomes" id="UP001175228"/>
    </source>
</evidence>
<proteinExistence type="predicted"/>
<feature type="coiled-coil region" evidence="1">
    <location>
        <begin position="55"/>
        <end position="110"/>
    </location>
</feature>
<gene>
    <name evidence="2" type="ORF">EDD18DRAFT_1132288</name>
</gene>
<keyword evidence="3" id="KW-1185">Reference proteome</keyword>
<comment type="caution">
    <text evidence="2">The sequence shown here is derived from an EMBL/GenBank/DDBJ whole genome shotgun (WGS) entry which is preliminary data.</text>
</comment>
<protein>
    <submittedName>
        <fullName evidence="2">Uncharacterized protein</fullName>
    </submittedName>
</protein>
<sequence length="245" mass="27834">MYTKSIFASRMALRLRMPCARGISGANTPYNPFVDPRVIMDIYKEIHECGITHLKASYENEISRLRQEITTMRDEASKQEQKQDMQRLELREVEADKISLLHEVARLRETVTAKRSLDTIVAIYRHRVKSILGPRSHDPQSILSALISGALDSPWHNYAYSRKMAISLVDPALQEDNVDKAGHSLYNSCYKHLPLSGFRKPIVLTKGRLSPPSVAAFFSLAHFCPEANIQVEYWLKRGGIVAELP</sequence>
<accession>A0AA39UZ57</accession>
<evidence type="ECO:0000256" key="1">
    <source>
        <dbReference type="SAM" id="Coils"/>
    </source>
</evidence>